<dbReference type="Proteomes" id="UP000199249">
    <property type="component" value="Unassembled WGS sequence"/>
</dbReference>
<name>A0A1H3PLR2_9BACT</name>
<dbReference type="AlphaFoldDB" id="A0A1H3PLR2"/>
<evidence type="ECO:0000313" key="1">
    <source>
        <dbReference type="EMBL" id="SDZ01419.1"/>
    </source>
</evidence>
<sequence>MKYKSLTKQAEFEENPFVERAIEDIKIVQKTQLIRPQSNKEIQLIVDSGTGEVSGHSAFMRYVEVDEAQFAKVYLSQFAAFWELTKPAIRVFGYILTRLKIKEDYFYFDMEDCMVYTQYTHRNNVLTGLACLVECGIIARSTRSYKYFINPLVVFNGNRVTFAKTYIKKKKEVNEAQLDLFIEVAKPAVQKPKKMVSADKTQEIIEDKRKRLAANNPKSI</sequence>
<keyword evidence="2" id="KW-1185">Reference proteome</keyword>
<proteinExistence type="predicted"/>
<organism evidence="1 2">
    <name type="scientific">Hymenobacter psychrophilus</name>
    <dbReference type="NCBI Taxonomy" id="651662"/>
    <lineage>
        <taxon>Bacteria</taxon>
        <taxon>Pseudomonadati</taxon>
        <taxon>Bacteroidota</taxon>
        <taxon>Cytophagia</taxon>
        <taxon>Cytophagales</taxon>
        <taxon>Hymenobacteraceae</taxon>
        <taxon>Hymenobacter</taxon>
    </lineage>
</organism>
<dbReference type="STRING" id="651662.SAMN04488069_1363"/>
<dbReference type="EMBL" id="FNOV01000036">
    <property type="protein sequence ID" value="SDZ01419.1"/>
    <property type="molecule type" value="Genomic_DNA"/>
</dbReference>
<dbReference type="RefSeq" id="WP_175471084.1">
    <property type="nucleotide sequence ID" value="NZ_FNOV01000036.1"/>
</dbReference>
<evidence type="ECO:0000313" key="2">
    <source>
        <dbReference type="Proteomes" id="UP000199249"/>
    </source>
</evidence>
<protein>
    <recommendedName>
        <fullName evidence="3">RepA protein</fullName>
    </recommendedName>
</protein>
<reference evidence="2" key="1">
    <citation type="submission" date="2016-10" db="EMBL/GenBank/DDBJ databases">
        <authorList>
            <person name="Varghese N."/>
            <person name="Submissions S."/>
        </authorList>
    </citation>
    <scope>NUCLEOTIDE SEQUENCE [LARGE SCALE GENOMIC DNA]</scope>
    <source>
        <strain evidence="2">CGMCC 1.8975</strain>
    </source>
</reference>
<accession>A0A1H3PLR2</accession>
<evidence type="ECO:0008006" key="3">
    <source>
        <dbReference type="Google" id="ProtNLM"/>
    </source>
</evidence>
<gene>
    <name evidence="1" type="ORF">SAMN04488069_1363</name>
</gene>